<dbReference type="SUPFAM" id="SSF57783">
    <property type="entry name" value="Zinc beta-ribbon"/>
    <property type="match status" value="1"/>
</dbReference>
<keyword evidence="2 4" id="KW-0863">Zinc-finger</keyword>
<dbReference type="PROSITE" id="PS51133">
    <property type="entry name" value="ZF_TFIIS_2"/>
    <property type="match status" value="1"/>
</dbReference>
<reference evidence="6 7" key="1">
    <citation type="submission" date="2019-12" db="EMBL/GenBank/DDBJ databases">
        <title>Draft genome sequence of the ascomycete Xylaria multiplex DSM 110363.</title>
        <authorList>
            <person name="Buettner E."/>
            <person name="Kellner H."/>
        </authorList>
    </citation>
    <scope>NUCLEOTIDE SEQUENCE [LARGE SCALE GENOMIC DNA]</scope>
    <source>
        <strain evidence="6 7">DSM 110363</strain>
    </source>
</reference>
<gene>
    <name evidence="6" type="ORF">GQX73_g8746</name>
</gene>
<organism evidence="6 7">
    <name type="scientific">Xylaria multiplex</name>
    <dbReference type="NCBI Taxonomy" id="323545"/>
    <lineage>
        <taxon>Eukaryota</taxon>
        <taxon>Fungi</taxon>
        <taxon>Dikarya</taxon>
        <taxon>Ascomycota</taxon>
        <taxon>Pezizomycotina</taxon>
        <taxon>Sordariomycetes</taxon>
        <taxon>Xylariomycetidae</taxon>
        <taxon>Xylariales</taxon>
        <taxon>Xylariaceae</taxon>
        <taxon>Xylaria</taxon>
    </lineage>
</organism>
<evidence type="ECO:0000313" key="7">
    <source>
        <dbReference type="Proteomes" id="UP000481858"/>
    </source>
</evidence>
<dbReference type="Proteomes" id="UP000481858">
    <property type="component" value="Unassembled WGS sequence"/>
</dbReference>
<dbReference type="Pfam" id="PF01096">
    <property type="entry name" value="Zn_ribbon_TFIIS"/>
    <property type="match status" value="1"/>
</dbReference>
<dbReference type="GO" id="GO:0003676">
    <property type="term" value="F:nucleic acid binding"/>
    <property type="evidence" value="ECO:0007669"/>
    <property type="project" value="InterPro"/>
</dbReference>
<accession>A0A7C8INZ0</accession>
<evidence type="ECO:0000259" key="5">
    <source>
        <dbReference type="PROSITE" id="PS51133"/>
    </source>
</evidence>
<proteinExistence type="predicted"/>
<dbReference type="InParanoid" id="A0A7C8INZ0"/>
<sequence>MLTIQDGEANSVWRRRTTSAASWPISLNRPTVFESHTKTLAQRNPDTGLDEENMKKAQVPMVEESINDSLECSACKKKMVSYSQAQTRSADEPMTAFLRE</sequence>
<dbReference type="InterPro" id="IPR001222">
    <property type="entry name" value="Znf_TFIIS"/>
</dbReference>
<comment type="caution">
    <text evidence="6">The sequence shown here is derived from an EMBL/GenBank/DDBJ whole genome shotgun (WGS) entry which is preliminary data.</text>
</comment>
<dbReference type="Gene3D" id="2.20.25.10">
    <property type="match status" value="1"/>
</dbReference>
<dbReference type="AlphaFoldDB" id="A0A7C8INZ0"/>
<dbReference type="GO" id="GO:0006351">
    <property type="term" value="P:DNA-templated transcription"/>
    <property type="evidence" value="ECO:0007669"/>
    <property type="project" value="InterPro"/>
</dbReference>
<keyword evidence="3" id="KW-0862">Zinc</keyword>
<dbReference type="GO" id="GO:0008270">
    <property type="term" value="F:zinc ion binding"/>
    <property type="evidence" value="ECO:0007669"/>
    <property type="project" value="UniProtKB-KW"/>
</dbReference>
<keyword evidence="7" id="KW-1185">Reference proteome</keyword>
<evidence type="ECO:0000256" key="4">
    <source>
        <dbReference type="PROSITE-ProRule" id="PRU00472"/>
    </source>
</evidence>
<dbReference type="EMBL" id="WUBL01000135">
    <property type="protein sequence ID" value="KAF2964824.1"/>
    <property type="molecule type" value="Genomic_DNA"/>
</dbReference>
<evidence type="ECO:0000256" key="1">
    <source>
        <dbReference type="ARBA" id="ARBA00022723"/>
    </source>
</evidence>
<evidence type="ECO:0000313" key="6">
    <source>
        <dbReference type="EMBL" id="KAF2964824.1"/>
    </source>
</evidence>
<evidence type="ECO:0000256" key="2">
    <source>
        <dbReference type="ARBA" id="ARBA00022771"/>
    </source>
</evidence>
<protein>
    <recommendedName>
        <fullName evidence="5">TFIIS-type domain-containing protein</fullName>
    </recommendedName>
</protein>
<dbReference type="SMART" id="SM00440">
    <property type="entry name" value="ZnF_C2C2"/>
    <property type="match status" value="1"/>
</dbReference>
<keyword evidence="1" id="KW-0479">Metal-binding</keyword>
<evidence type="ECO:0000256" key="3">
    <source>
        <dbReference type="ARBA" id="ARBA00022833"/>
    </source>
</evidence>
<feature type="domain" description="TFIIS-type" evidence="5">
    <location>
        <begin position="68"/>
        <end position="100"/>
    </location>
</feature>
<name>A0A7C8INZ0_9PEZI</name>
<dbReference type="OrthoDB" id="44867at2759"/>